<dbReference type="OrthoDB" id="2453194at2"/>
<gene>
    <name evidence="2" type="ORF">SAMN05421670_1920</name>
</gene>
<dbReference type="Gene3D" id="2.60.40.2360">
    <property type="entry name" value="Intracellular proteinase inhibitor BsuPI"/>
    <property type="match status" value="1"/>
</dbReference>
<evidence type="ECO:0000259" key="1">
    <source>
        <dbReference type="Pfam" id="PF12690"/>
    </source>
</evidence>
<evidence type="ECO:0000313" key="3">
    <source>
        <dbReference type="Proteomes" id="UP000198734"/>
    </source>
</evidence>
<dbReference type="InterPro" id="IPR038144">
    <property type="entry name" value="IPI"/>
</dbReference>
<dbReference type="PROSITE" id="PS51257">
    <property type="entry name" value="PROKAR_LIPOPROTEIN"/>
    <property type="match status" value="1"/>
</dbReference>
<dbReference type="EMBL" id="FOXU01000002">
    <property type="protein sequence ID" value="SFQ39444.1"/>
    <property type="molecule type" value="Genomic_DNA"/>
</dbReference>
<dbReference type="AlphaFoldDB" id="A0A1I5Y5L1"/>
<name>A0A1I5Y5L1_9BACI</name>
<accession>A0A1I5Y5L1</accession>
<protein>
    <submittedName>
        <fullName evidence="2">Intracellular proteinase inhibitor</fullName>
    </submittedName>
</protein>
<dbReference type="RefSeq" id="WP_093536536.1">
    <property type="nucleotide sequence ID" value="NZ_FOXU01000002.1"/>
</dbReference>
<organism evidence="2 3">
    <name type="scientific">Psychrobacillus psychrotolerans</name>
    <dbReference type="NCBI Taxonomy" id="126156"/>
    <lineage>
        <taxon>Bacteria</taxon>
        <taxon>Bacillati</taxon>
        <taxon>Bacillota</taxon>
        <taxon>Bacilli</taxon>
        <taxon>Bacillales</taxon>
        <taxon>Bacillaceae</taxon>
        <taxon>Psychrobacillus</taxon>
    </lineage>
</organism>
<dbReference type="InterPro" id="IPR020481">
    <property type="entry name" value="Intracell_prot_inh_BsuPI"/>
</dbReference>
<reference evidence="3" key="1">
    <citation type="submission" date="2016-10" db="EMBL/GenBank/DDBJ databases">
        <authorList>
            <person name="Varghese N."/>
            <person name="Submissions S."/>
        </authorList>
    </citation>
    <scope>NUCLEOTIDE SEQUENCE [LARGE SCALE GENOMIC DNA]</scope>
    <source>
        <strain evidence="3">DSM 11706</strain>
    </source>
</reference>
<dbReference type="Pfam" id="PF12690">
    <property type="entry name" value="BsuPI"/>
    <property type="match status" value="1"/>
</dbReference>
<sequence>MRKNKTINWILLLVIPLFILASCGSSLSESTTGSDAVEDTVSTRIDITTNGEGSFTLKNETSEEAVLEMSSGQQIEFQLLNNEKEIIYTYSANKLFMQEIQEKKLQPNEEWTIPLNLKEELVGIPPGPYTLTVWSTAKGLNDQKEKVAYELLTSPGKLVVQTQEITFTGLVDPHSIEVKNLAGETEVMQLSEVAMPQFENVEEGTHLIIEYVKENGQKTVQTTYPAE</sequence>
<proteinExistence type="predicted"/>
<dbReference type="Proteomes" id="UP000198734">
    <property type="component" value="Unassembled WGS sequence"/>
</dbReference>
<evidence type="ECO:0000313" key="2">
    <source>
        <dbReference type="EMBL" id="SFQ39444.1"/>
    </source>
</evidence>
<feature type="domain" description="Intracellular proteinase inhibitor BsuPI" evidence="1">
    <location>
        <begin position="53"/>
        <end position="138"/>
    </location>
</feature>
<keyword evidence="3" id="KW-1185">Reference proteome</keyword>